<dbReference type="AlphaFoldDB" id="A0A8S9XK24"/>
<dbReference type="Pfam" id="PF22936">
    <property type="entry name" value="Pol_BBD"/>
    <property type="match status" value="1"/>
</dbReference>
<keyword evidence="4" id="KW-1185">Reference proteome</keyword>
<proteinExistence type="predicted"/>
<sequence length="439" mass="49795">MRRAQSWDMRQNKQPQVLKMKLGYAKMLACRFETSTDAAFKIFGNRNGSDNSDVWVAIGENEKRAPDVAKYLHENKDMALHNSEGNKIFSAIVDSGATEHLANNLDFLSNVKKLTIPRVFKCANDSRDADLVVEYQGDIEFINDGRKSTLKNVLYAPGLGSNLFSVRKVVEQGMTVILKQNLVEFWNVRTNELIKTGLFKDNLWWLDFELENRNSLKRRHGNLDSPVDKKRTRNMGFSTAECCEGEIVVTAGGSKDPHPLEFVGGRESEREDALVKIQGMDSLENRVSKYDLGVISQKFKPSVRENLAVLWHLRLNHASKRYLELSTKSISEMKGVKVGDEILDCEDCALAKSVCRPHRKVRDRADKPFESEQGLVLYLKYTRDPPQPEETVMAKFTENSAIRSVIDDAEETAQLKNYKPPPTRQLFGQRSSGVSSRQT</sequence>
<dbReference type="EMBL" id="WIXP02000007">
    <property type="protein sequence ID" value="KAF6208608.1"/>
    <property type="molecule type" value="Genomic_DNA"/>
</dbReference>
<dbReference type="OrthoDB" id="6770508at2759"/>
<feature type="domain" description="Retrovirus-related Pol polyprotein from transposon TNT 1-94-like beta-barrel" evidence="2">
    <location>
        <begin position="92"/>
        <end position="174"/>
    </location>
</feature>
<protein>
    <recommendedName>
        <fullName evidence="2">Retrovirus-related Pol polyprotein from transposon TNT 1-94-like beta-barrel domain-containing protein</fullName>
    </recommendedName>
</protein>
<evidence type="ECO:0000313" key="3">
    <source>
        <dbReference type="EMBL" id="KAF6208608.1"/>
    </source>
</evidence>
<feature type="region of interest" description="Disordered" evidence="1">
    <location>
        <begin position="414"/>
        <end position="439"/>
    </location>
</feature>
<accession>A0A8S9XK24</accession>
<comment type="caution">
    <text evidence="3">The sequence shown here is derived from an EMBL/GenBank/DDBJ whole genome shotgun (WGS) entry which is preliminary data.</text>
</comment>
<dbReference type="InterPro" id="IPR054722">
    <property type="entry name" value="PolX-like_BBD"/>
</dbReference>
<gene>
    <name evidence="3" type="ORF">GE061_017066</name>
</gene>
<evidence type="ECO:0000313" key="4">
    <source>
        <dbReference type="Proteomes" id="UP000466442"/>
    </source>
</evidence>
<organism evidence="3 4">
    <name type="scientific">Apolygus lucorum</name>
    <name type="common">Small green plant bug</name>
    <name type="synonym">Lygocoris lucorum</name>
    <dbReference type="NCBI Taxonomy" id="248454"/>
    <lineage>
        <taxon>Eukaryota</taxon>
        <taxon>Metazoa</taxon>
        <taxon>Ecdysozoa</taxon>
        <taxon>Arthropoda</taxon>
        <taxon>Hexapoda</taxon>
        <taxon>Insecta</taxon>
        <taxon>Pterygota</taxon>
        <taxon>Neoptera</taxon>
        <taxon>Paraneoptera</taxon>
        <taxon>Hemiptera</taxon>
        <taxon>Heteroptera</taxon>
        <taxon>Panheteroptera</taxon>
        <taxon>Cimicomorpha</taxon>
        <taxon>Miridae</taxon>
        <taxon>Mirini</taxon>
        <taxon>Apolygus</taxon>
    </lineage>
</organism>
<evidence type="ECO:0000259" key="2">
    <source>
        <dbReference type="Pfam" id="PF22936"/>
    </source>
</evidence>
<name>A0A8S9XK24_APOLU</name>
<evidence type="ECO:0000256" key="1">
    <source>
        <dbReference type="SAM" id="MobiDB-lite"/>
    </source>
</evidence>
<reference evidence="3" key="1">
    <citation type="journal article" date="2021" name="Mol. Ecol. Resour.">
        <title>Apolygus lucorum genome provides insights into omnivorousness and mesophyll feeding.</title>
        <authorList>
            <person name="Liu Y."/>
            <person name="Liu H."/>
            <person name="Wang H."/>
            <person name="Huang T."/>
            <person name="Liu B."/>
            <person name="Yang B."/>
            <person name="Yin L."/>
            <person name="Li B."/>
            <person name="Zhang Y."/>
            <person name="Zhang S."/>
            <person name="Jiang F."/>
            <person name="Zhang X."/>
            <person name="Ren Y."/>
            <person name="Wang B."/>
            <person name="Wang S."/>
            <person name="Lu Y."/>
            <person name="Wu K."/>
            <person name="Fan W."/>
            <person name="Wang G."/>
        </authorList>
    </citation>
    <scope>NUCLEOTIDE SEQUENCE</scope>
    <source>
        <strain evidence="3">12Hb</strain>
    </source>
</reference>
<dbReference type="Proteomes" id="UP000466442">
    <property type="component" value="Unassembled WGS sequence"/>
</dbReference>
<feature type="compositionally biased region" description="Polar residues" evidence="1">
    <location>
        <begin position="426"/>
        <end position="439"/>
    </location>
</feature>